<name>A0A1V5T4K3_9BACT</name>
<feature type="transmembrane region" description="Helical" evidence="2">
    <location>
        <begin position="105"/>
        <end position="127"/>
    </location>
</feature>
<dbReference type="EMBL" id="MWBQ01000011">
    <property type="protein sequence ID" value="OQA61700.1"/>
    <property type="molecule type" value="Genomic_DNA"/>
</dbReference>
<proteinExistence type="inferred from homology"/>
<evidence type="ECO:0000256" key="1">
    <source>
        <dbReference type="ARBA" id="ARBA00007430"/>
    </source>
</evidence>
<dbReference type="Gene3D" id="3.40.50.720">
    <property type="entry name" value="NAD(P)-binding Rossmann-like Domain"/>
    <property type="match status" value="2"/>
</dbReference>
<evidence type="ECO:0000313" key="4">
    <source>
        <dbReference type="EMBL" id="OQA61700.1"/>
    </source>
</evidence>
<comment type="similarity">
    <text evidence="1">Belongs to the polysaccharide synthase family.</text>
</comment>
<feature type="transmembrane region" description="Helical" evidence="2">
    <location>
        <begin position="81"/>
        <end position="99"/>
    </location>
</feature>
<sequence length="605" mass="68887">MFSTRIKFIIDFLAFFLATIIALWLRLDLNIYTVINRYQQALFWGTLVNSILGLFFIFYYQTYRQIWRYTSFREIIQLIKAVLLVTAFFIAIILLFFRGNFPRSVFFLSPIISFGIMLIPRFIIGYYSERSLSILKKDTKKALIVGAGDAGEKIYREINRHIELGYRVVGFVDDDARKINSHLHGIRVLGKIDKLPEIVKKKNIDTVVVAIPSAGRKIIQRVYDLVSPLKIETLVMPGIYELIGKKISFDILRPFKMEDLLSRDPVFFDMQKVAAYFSGKRILITGACGSIGSEISRQLAISEVELILLDNNETGIFDLNNELSILTQVHPLVGDIRCLGRMKNIVKIYHPNMIFHAAAYKHVPLMEDNHEEAFLTNIVGTLNCIEAMGEEVEKLVAISTDKAVEPENMMGLSKKMAEILISSSIKSKLGSKMVVVRFGNVLGSRGNVLEVWKSQLQKNQPLTITDPAMKRYFMTTQEAVTLVLEASLLGDNGGTYVLKMGELIPILDMAKEFCKIQGYDLGKDVQYEVTGIRSGEKIIEKLWEDDEKVSDTAHQKILKIVNNTDSLPWDDLVQFVRDLEMRILEGNPVQVKNEVINFLKRNSEI</sequence>
<dbReference type="InterPro" id="IPR051203">
    <property type="entry name" value="Polysaccharide_Synthase-Rel"/>
</dbReference>
<keyword evidence="2" id="KW-1133">Transmembrane helix</keyword>
<dbReference type="InterPro" id="IPR003869">
    <property type="entry name" value="Polysac_CapD-like"/>
</dbReference>
<protein>
    <submittedName>
        <fullName evidence="4">UDP-N-acetyl-alpha-D-glucosamine C6 dehydratase</fullName>
        <ecNumber evidence="4">4.2.1.135</ecNumber>
    </submittedName>
</protein>
<feature type="transmembrane region" description="Helical" evidence="2">
    <location>
        <begin position="41"/>
        <end position="60"/>
    </location>
</feature>
<dbReference type="AlphaFoldDB" id="A0A1V5T4K3"/>
<evidence type="ECO:0000259" key="3">
    <source>
        <dbReference type="Pfam" id="PF02719"/>
    </source>
</evidence>
<comment type="caution">
    <text evidence="4">The sequence shown here is derived from an EMBL/GenBank/DDBJ whole genome shotgun (WGS) entry which is preliminary data.</text>
</comment>
<evidence type="ECO:0000256" key="2">
    <source>
        <dbReference type="SAM" id="Phobius"/>
    </source>
</evidence>
<keyword evidence="4" id="KW-0456">Lyase</keyword>
<dbReference type="PANTHER" id="PTHR43318:SF1">
    <property type="entry name" value="POLYSACCHARIDE BIOSYNTHESIS PROTEIN EPSC-RELATED"/>
    <property type="match status" value="1"/>
</dbReference>
<feature type="domain" description="Polysaccharide biosynthesis protein CapD-like" evidence="3">
    <location>
        <begin position="282"/>
        <end position="560"/>
    </location>
</feature>
<gene>
    <name evidence="4" type="primary">pglF_1</name>
    <name evidence="4" type="ORF">BWY41_00035</name>
</gene>
<organism evidence="4">
    <name type="scientific">Candidatus Atribacter allofermentans</name>
    <dbReference type="NCBI Taxonomy" id="1852833"/>
    <lineage>
        <taxon>Bacteria</taxon>
        <taxon>Pseudomonadati</taxon>
        <taxon>Atribacterota</taxon>
        <taxon>Atribacteria</taxon>
        <taxon>Atribacterales</taxon>
        <taxon>Atribacteraceae</taxon>
        <taxon>Atribacter</taxon>
    </lineage>
</organism>
<accession>A0A1V5T4K3</accession>
<reference evidence="4" key="1">
    <citation type="submission" date="2017-02" db="EMBL/GenBank/DDBJ databases">
        <title>Delving into the versatile metabolic prowess of the omnipresent phylum Bacteroidetes.</title>
        <authorList>
            <person name="Nobu M.K."/>
            <person name="Mei R."/>
            <person name="Narihiro T."/>
            <person name="Kuroda K."/>
            <person name="Liu W.-T."/>
        </authorList>
    </citation>
    <scope>NUCLEOTIDE SEQUENCE</scope>
    <source>
        <strain evidence="4">ADurb.Bin276</strain>
    </source>
</reference>
<keyword evidence="2" id="KW-0472">Membrane</keyword>
<dbReference type="GO" id="GO:0016829">
    <property type="term" value="F:lyase activity"/>
    <property type="evidence" value="ECO:0007669"/>
    <property type="project" value="UniProtKB-KW"/>
</dbReference>
<dbReference type="SUPFAM" id="SSF51735">
    <property type="entry name" value="NAD(P)-binding Rossmann-fold domains"/>
    <property type="match status" value="2"/>
</dbReference>
<dbReference type="CDD" id="cd05237">
    <property type="entry name" value="UDP_invert_4-6DH_SDR_e"/>
    <property type="match status" value="1"/>
</dbReference>
<keyword evidence="2" id="KW-0812">Transmembrane</keyword>
<dbReference type="InterPro" id="IPR036291">
    <property type="entry name" value="NAD(P)-bd_dom_sf"/>
</dbReference>
<dbReference type="PANTHER" id="PTHR43318">
    <property type="entry name" value="UDP-N-ACETYLGLUCOSAMINE 4,6-DEHYDRATASE"/>
    <property type="match status" value="1"/>
</dbReference>
<dbReference type="Pfam" id="PF13727">
    <property type="entry name" value="CoA_binding_3"/>
    <property type="match status" value="1"/>
</dbReference>
<dbReference type="EC" id="4.2.1.135" evidence="4"/>
<dbReference type="Pfam" id="PF02719">
    <property type="entry name" value="Polysacc_synt_2"/>
    <property type="match status" value="1"/>
</dbReference>
<dbReference type="Proteomes" id="UP000485569">
    <property type="component" value="Unassembled WGS sequence"/>
</dbReference>
<feature type="transmembrane region" description="Helical" evidence="2">
    <location>
        <begin position="12"/>
        <end position="35"/>
    </location>
</feature>